<accession>A0ABR3IV69</accession>
<gene>
    <name evidence="3" type="ORF">HGRIS_013319</name>
</gene>
<dbReference type="InterPro" id="IPR036866">
    <property type="entry name" value="RibonucZ/Hydroxyglut_hydro"/>
</dbReference>
<dbReference type="Gene3D" id="3.60.15.10">
    <property type="entry name" value="Ribonuclease Z/Hydroxyacylglutathione hydrolase-like"/>
    <property type="match status" value="1"/>
</dbReference>
<evidence type="ECO:0000256" key="1">
    <source>
        <dbReference type="SAM" id="MobiDB-lite"/>
    </source>
</evidence>
<keyword evidence="4" id="KW-1185">Reference proteome</keyword>
<evidence type="ECO:0000313" key="3">
    <source>
        <dbReference type="EMBL" id="KAL0947202.1"/>
    </source>
</evidence>
<dbReference type="PANTHER" id="PTHR46018">
    <property type="entry name" value="ZINC PHOSPHODIESTERASE ELAC PROTEIN 1"/>
    <property type="match status" value="1"/>
</dbReference>
<dbReference type="InterPro" id="IPR001279">
    <property type="entry name" value="Metallo-B-lactamas"/>
</dbReference>
<reference evidence="4" key="1">
    <citation type="submission" date="2024-06" db="EMBL/GenBank/DDBJ databases">
        <title>Multi-omics analyses provide insights into the biosynthesis of the anticancer antibiotic pleurotin in Hohenbuehelia grisea.</title>
        <authorList>
            <person name="Weaver J.A."/>
            <person name="Alberti F."/>
        </authorList>
    </citation>
    <scope>NUCLEOTIDE SEQUENCE [LARGE SCALE GENOMIC DNA]</scope>
    <source>
        <strain evidence="4">T-177</strain>
    </source>
</reference>
<dbReference type="EMBL" id="JASNQZ010000015">
    <property type="protein sequence ID" value="KAL0947202.1"/>
    <property type="molecule type" value="Genomic_DNA"/>
</dbReference>
<organism evidence="3 4">
    <name type="scientific">Hohenbuehelia grisea</name>
    <dbReference type="NCBI Taxonomy" id="104357"/>
    <lineage>
        <taxon>Eukaryota</taxon>
        <taxon>Fungi</taxon>
        <taxon>Dikarya</taxon>
        <taxon>Basidiomycota</taxon>
        <taxon>Agaricomycotina</taxon>
        <taxon>Agaricomycetes</taxon>
        <taxon>Agaricomycetidae</taxon>
        <taxon>Agaricales</taxon>
        <taxon>Pleurotineae</taxon>
        <taxon>Pleurotaceae</taxon>
        <taxon>Hohenbuehelia</taxon>
    </lineage>
</organism>
<proteinExistence type="predicted"/>
<dbReference type="Pfam" id="PF12706">
    <property type="entry name" value="Lactamase_B_2"/>
    <property type="match status" value="1"/>
</dbReference>
<feature type="compositionally biased region" description="Basic and acidic residues" evidence="1">
    <location>
        <begin position="347"/>
        <end position="360"/>
    </location>
</feature>
<dbReference type="PANTHER" id="PTHR46018:SF2">
    <property type="entry name" value="ZINC PHOSPHODIESTERASE ELAC PROTEIN 1"/>
    <property type="match status" value="1"/>
</dbReference>
<feature type="compositionally biased region" description="Basic and acidic residues" evidence="1">
    <location>
        <begin position="370"/>
        <end position="381"/>
    </location>
</feature>
<feature type="domain" description="Metallo-beta-lactamase" evidence="2">
    <location>
        <begin position="38"/>
        <end position="293"/>
    </location>
</feature>
<name>A0ABR3IV69_9AGAR</name>
<evidence type="ECO:0000313" key="4">
    <source>
        <dbReference type="Proteomes" id="UP001556367"/>
    </source>
</evidence>
<protein>
    <recommendedName>
        <fullName evidence="2">Metallo-beta-lactamase domain-containing protein</fullName>
    </recommendedName>
</protein>
<feature type="region of interest" description="Disordered" evidence="1">
    <location>
        <begin position="347"/>
        <end position="423"/>
    </location>
</feature>
<comment type="caution">
    <text evidence="3">The sequence shown here is derived from an EMBL/GenBank/DDBJ whole genome shotgun (WGS) entry which is preliminary data.</text>
</comment>
<sequence>MDFIITFLGTSSGGGPSESRNCSCLIADVVGNGNLWMFDCAEGSIRQFSIHYNEKHRLQPNKLTKIFITHMHADHIMGIVPVLRNILYPPLAVLDPDRPPKIEIFGPAGIRTFVRSILKMTHTKTSDRYVVHELLTHTDPITPCGPSDLHSSELAGRDILCTLEDGLWRDISGARNTFTGTELIVDAGPIQHRDPCIGYVVRELTSPNRKLVILGDTFDPSGIIPLCAEGSPPSLLIHEATDTHIPVDVDFGLSKRSPETVLQKTLDKGHSTPGMAGAFARRISAERLVLNHIGGRFPSPRQSGDNRRRAIIREIEQQATKAWGTSGRRAIAAFDYMTVVIPFHEPETGRDRERSQRYRGQDAASNAGREPNEYRRYRDVEMSSPSSSSNQRRERSEYSEPHRHHSDREFEYSDHWKKRRRDY</sequence>
<evidence type="ECO:0000259" key="2">
    <source>
        <dbReference type="Pfam" id="PF12706"/>
    </source>
</evidence>
<dbReference type="SUPFAM" id="SSF56281">
    <property type="entry name" value="Metallo-hydrolase/oxidoreductase"/>
    <property type="match status" value="1"/>
</dbReference>
<dbReference type="Proteomes" id="UP001556367">
    <property type="component" value="Unassembled WGS sequence"/>
</dbReference>
<feature type="compositionally biased region" description="Basic and acidic residues" evidence="1">
    <location>
        <begin position="391"/>
        <end position="423"/>
    </location>
</feature>